<feature type="domain" description="Myb-like" evidence="6">
    <location>
        <begin position="9"/>
        <end position="61"/>
    </location>
</feature>
<accession>A0A803QYV2</accession>
<evidence type="ECO:0000256" key="2">
    <source>
        <dbReference type="ARBA" id="ARBA00022737"/>
    </source>
</evidence>
<evidence type="ECO:0000256" key="5">
    <source>
        <dbReference type="SAM" id="MobiDB-lite"/>
    </source>
</evidence>
<feature type="domain" description="HTH myb-type" evidence="7">
    <location>
        <begin position="66"/>
        <end position="116"/>
    </location>
</feature>
<proteinExistence type="predicted"/>
<dbReference type="InterPro" id="IPR015495">
    <property type="entry name" value="Myb_TF_plants"/>
</dbReference>
<dbReference type="PROSITE" id="PS51294">
    <property type="entry name" value="HTH_MYB"/>
    <property type="match status" value="2"/>
</dbReference>
<dbReference type="PANTHER" id="PTHR10641">
    <property type="entry name" value="MYB FAMILY TRANSCRIPTION FACTOR"/>
    <property type="match status" value="1"/>
</dbReference>
<evidence type="ECO:0000256" key="1">
    <source>
        <dbReference type="ARBA" id="ARBA00004123"/>
    </source>
</evidence>
<reference evidence="8" key="1">
    <citation type="submission" date="2018-11" db="EMBL/GenBank/DDBJ databases">
        <authorList>
            <person name="Grassa J C."/>
        </authorList>
    </citation>
    <scope>NUCLEOTIDE SEQUENCE [LARGE SCALE GENOMIC DNA]</scope>
</reference>
<comment type="subcellular location">
    <subcellularLocation>
        <location evidence="1">Nucleus</location>
    </subcellularLocation>
</comment>
<dbReference type="OrthoDB" id="2143914at2759"/>
<dbReference type="EMBL" id="UZAU01000261">
    <property type="status" value="NOT_ANNOTATED_CDS"/>
    <property type="molecule type" value="Genomic_DNA"/>
</dbReference>
<dbReference type="EnsemblPlants" id="novel_model_3040_5bd9a17a">
    <property type="protein sequence ID" value="cds.novel_model_3040_5bd9a17a"/>
    <property type="gene ID" value="novel_gene_1625_5bd9a17a"/>
</dbReference>
<feature type="domain" description="HTH myb-type" evidence="7">
    <location>
        <begin position="9"/>
        <end position="65"/>
    </location>
</feature>
<dbReference type="Proteomes" id="UP000596661">
    <property type="component" value="Chromosome 3"/>
</dbReference>
<feature type="compositionally biased region" description="Low complexity" evidence="5">
    <location>
        <begin position="161"/>
        <end position="180"/>
    </location>
</feature>
<evidence type="ECO:0000313" key="9">
    <source>
        <dbReference type="Proteomes" id="UP000596661"/>
    </source>
</evidence>
<dbReference type="InterPro" id="IPR001005">
    <property type="entry name" value="SANT/Myb"/>
</dbReference>
<keyword evidence="9" id="KW-1185">Reference proteome</keyword>
<protein>
    <submittedName>
        <fullName evidence="8">Uncharacterized protein</fullName>
    </submittedName>
</protein>
<evidence type="ECO:0000256" key="4">
    <source>
        <dbReference type="ARBA" id="ARBA00023242"/>
    </source>
</evidence>
<evidence type="ECO:0000259" key="7">
    <source>
        <dbReference type="PROSITE" id="PS51294"/>
    </source>
</evidence>
<dbReference type="SMART" id="SM00717">
    <property type="entry name" value="SANT"/>
    <property type="match status" value="2"/>
</dbReference>
<dbReference type="FunFam" id="1.10.10.60:FF:000001">
    <property type="entry name" value="MYB-related transcription factor"/>
    <property type="match status" value="1"/>
</dbReference>
<dbReference type="Gramene" id="novel_model_3040_5bd9a17a">
    <property type="protein sequence ID" value="cds.novel_model_3040_5bd9a17a"/>
    <property type="gene ID" value="novel_gene_1625_5bd9a17a"/>
</dbReference>
<dbReference type="SUPFAM" id="SSF46689">
    <property type="entry name" value="Homeodomain-like"/>
    <property type="match status" value="1"/>
</dbReference>
<dbReference type="Pfam" id="PF00249">
    <property type="entry name" value="Myb_DNA-binding"/>
    <property type="match status" value="2"/>
</dbReference>
<dbReference type="InterPro" id="IPR009057">
    <property type="entry name" value="Homeodomain-like_sf"/>
</dbReference>
<feature type="compositionally biased region" description="Basic and acidic residues" evidence="5">
    <location>
        <begin position="121"/>
        <end position="133"/>
    </location>
</feature>
<feature type="domain" description="Myb-like" evidence="6">
    <location>
        <begin position="62"/>
        <end position="112"/>
    </location>
</feature>
<reference evidence="8" key="2">
    <citation type="submission" date="2021-03" db="UniProtKB">
        <authorList>
            <consortium name="EnsemblPlants"/>
        </authorList>
    </citation>
    <scope>IDENTIFICATION</scope>
</reference>
<sequence length="412" mass="45377">MGRTPCCDQKGLRKGAWTAEEDQILFSYIKQHGEGGWRHLPQKAGLSRCGKSCRLRWANYLRPGIKRGEFSPEEEQTIIRLHAILGNKWSIISRHLYRRTDNEVKNYWNTRLKKRGTTEINSKDSPVRHKTNDDDSSDNGNIIINSTAISEENIINNYSNSDNVTKEASTSSPSSSSSTTDYVLNRGLQNLMKPISITTTTTTNSKGLATISTSLDTEISSNSLQMNKGISTDTASSSVSTSIKACGDDHLNVSRTTSSTASASSRALLNKIASKLNQINLGTIIGMGSGCSGGARDGVEHRTMDYSSPNFCCTPSIDDNINSITSYNVEDLLEEAECQQSMEMLHFDDHISSNATLEAEDNSLVDDTNTSNFNYFDDAKDGGQSANISLDEQLLLPNHFSMDCLEDVLRYM</sequence>
<dbReference type="AlphaFoldDB" id="A0A803QYV2"/>
<feature type="region of interest" description="Disordered" evidence="5">
    <location>
        <begin position="119"/>
        <end position="140"/>
    </location>
</feature>
<keyword evidence="2" id="KW-0677">Repeat</keyword>
<keyword evidence="3" id="KW-0238">DNA-binding</keyword>
<dbReference type="PANTHER" id="PTHR10641:SF1328">
    <property type="entry name" value="TRANSCRIPTION FACTOR MYB34"/>
    <property type="match status" value="1"/>
</dbReference>
<dbReference type="GO" id="GO:0005634">
    <property type="term" value="C:nucleus"/>
    <property type="evidence" value="ECO:0007669"/>
    <property type="project" value="UniProtKB-SubCell"/>
</dbReference>
<evidence type="ECO:0000313" key="8">
    <source>
        <dbReference type="EnsemblPlants" id="cds.novel_model_3040_5bd9a17a"/>
    </source>
</evidence>
<name>A0A803QYV2_CANSA</name>
<keyword evidence="4" id="KW-0539">Nucleus</keyword>
<feature type="region of interest" description="Disordered" evidence="5">
    <location>
        <begin position="161"/>
        <end position="181"/>
    </location>
</feature>
<dbReference type="CDD" id="cd00167">
    <property type="entry name" value="SANT"/>
    <property type="match status" value="2"/>
</dbReference>
<dbReference type="InterPro" id="IPR017930">
    <property type="entry name" value="Myb_dom"/>
</dbReference>
<organism evidence="8 9">
    <name type="scientific">Cannabis sativa</name>
    <name type="common">Hemp</name>
    <name type="synonym">Marijuana</name>
    <dbReference type="NCBI Taxonomy" id="3483"/>
    <lineage>
        <taxon>Eukaryota</taxon>
        <taxon>Viridiplantae</taxon>
        <taxon>Streptophyta</taxon>
        <taxon>Embryophyta</taxon>
        <taxon>Tracheophyta</taxon>
        <taxon>Spermatophyta</taxon>
        <taxon>Magnoliopsida</taxon>
        <taxon>eudicotyledons</taxon>
        <taxon>Gunneridae</taxon>
        <taxon>Pentapetalae</taxon>
        <taxon>rosids</taxon>
        <taxon>fabids</taxon>
        <taxon>Rosales</taxon>
        <taxon>Cannabaceae</taxon>
        <taxon>Cannabis</taxon>
    </lineage>
</organism>
<dbReference type="GO" id="GO:0003677">
    <property type="term" value="F:DNA binding"/>
    <property type="evidence" value="ECO:0007669"/>
    <property type="project" value="UniProtKB-KW"/>
</dbReference>
<evidence type="ECO:0000256" key="3">
    <source>
        <dbReference type="ARBA" id="ARBA00023125"/>
    </source>
</evidence>
<dbReference type="PROSITE" id="PS50090">
    <property type="entry name" value="MYB_LIKE"/>
    <property type="match status" value="2"/>
</dbReference>
<evidence type="ECO:0000259" key="6">
    <source>
        <dbReference type="PROSITE" id="PS50090"/>
    </source>
</evidence>
<dbReference type="Gene3D" id="1.10.10.60">
    <property type="entry name" value="Homeodomain-like"/>
    <property type="match status" value="2"/>
</dbReference>